<gene>
    <name evidence="5" type="ORF">SAMN05660649_02746</name>
</gene>
<dbReference type="PROSITE" id="PS01124">
    <property type="entry name" value="HTH_ARAC_FAMILY_2"/>
    <property type="match status" value="1"/>
</dbReference>
<evidence type="ECO:0000313" key="5">
    <source>
        <dbReference type="EMBL" id="SFG79259.1"/>
    </source>
</evidence>
<dbReference type="STRING" id="341036.SAMN05660649_02746"/>
<dbReference type="EMBL" id="FOOX01000009">
    <property type="protein sequence ID" value="SFG79259.1"/>
    <property type="molecule type" value="Genomic_DNA"/>
</dbReference>
<dbReference type="GO" id="GO:0043565">
    <property type="term" value="F:sequence-specific DNA binding"/>
    <property type="evidence" value="ECO:0007669"/>
    <property type="project" value="InterPro"/>
</dbReference>
<dbReference type="SMART" id="SM00342">
    <property type="entry name" value="HTH_ARAC"/>
    <property type="match status" value="1"/>
</dbReference>
<evidence type="ECO:0000313" key="6">
    <source>
        <dbReference type="Proteomes" id="UP000199337"/>
    </source>
</evidence>
<dbReference type="RefSeq" id="WP_092471948.1">
    <property type="nucleotide sequence ID" value="NZ_FOOX01000009.1"/>
</dbReference>
<evidence type="ECO:0000256" key="2">
    <source>
        <dbReference type="ARBA" id="ARBA00023125"/>
    </source>
</evidence>
<dbReference type="Gene3D" id="2.60.120.10">
    <property type="entry name" value="Jelly Rolls"/>
    <property type="match status" value="1"/>
</dbReference>
<evidence type="ECO:0000256" key="3">
    <source>
        <dbReference type="ARBA" id="ARBA00023163"/>
    </source>
</evidence>
<dbReference type="Gene3D" id="1.10.10.60">
    <property type="entry name" value="Homeodomain-like"/>
    <property type="match status" value="2"/>
</dbReference>
<dbReference type="InterPro" id="IPR003313">
    <property type="entry name" value="AraC-bd"/>
</dbReference>
<accession>A0A1I2USP2</accession>
<dbReference type="OrthoDB" id="1681793at2"/>
<dbReference type="SUPFAM" id="SSF46689">
    <property type="entry name" value="Homeodomain-like"/>
    <property type="match status" value="2"/>
</dbReference>
<dbReference type="InterPro" id="IPR018062">
    <property type="entry name" value="HTH_AraC-typ_CS"/>
</dbReference>
<dbReference type="InterPro" id="IPR014710">
    <property type="entry name" value="RmlC-like_jellyroll"/>
</dbReference>
<keyword evidence="3" id="KW-0804">Transcription</keyword>
<dbReference type="Proteomes" id="UP000199337">
    <property type="component" value="Unassembled WGS sequence"/>
</dbReference>
<feature type="domain" description="HTH araC/xylS-type" evidence="4">
    <location>
        <begin position="137"/>
        <end position="235"/>
    </location>
</feature>
<dbReference type="SUPFAM" id="SSF51215">
    <property type="entry name" value="Regulatory protein AraC"/>
    <property type="match status" value="1"/>
</dbReference>
<dbReference type="InterPro" id="IPR009057">
    <property type="entry name" value="Homeodomain-like_sf"/>
</dbReference>
<dbReference type="InterPro" id="IPR018060">
    <property type="entry name" value="HTH_AraC"/>
</dbReference>
<dbReference type="PANTHER" id="PTHR43280:SF26">
    <property type="entry name" value="ARAC-FAMILY TRANSCRIPTIONAL REGULATOR"/>
    <property type="match status" value="1"/>
</dbReference>
<dbReference type="GO" id="GO:0003700">
    <property type="term" value="F:DNA-binding transcription factor activity"/>
    <property type="evidence" value="ECO:0007669"/>
    <property type="project" value="InterPro"/>
</dbReference>
<organism evidence="5 6">
    <name type="scientific">Desulfotruncus arcticus DSM 17038</name>
    <dbReference type="NCBI Taxonomy" id="1121424"/>
    <lineage>
        <taxon>Bacteria</taxon>
        <taxon>Bacillati</taxon>
        <taxon>Bacillota</taxon>
        <taxon>Clostridia</taxon>
        <taxon>Eubacteriales</taxon>
        <taxon>Desulfallaceae</taxon>
        <taxon>Desulfotruncus</taxon>
    </lineage>
</organism>
<keyword evidence="2 5" id="KW-0238">DNA-binding</keyword>
<dbReference type="PANTHER" id="PTHR43280">
    <property type="entry name" value="ARAC-FAMILY TRANSCRIPTIONAL REGULATOR"/>
    <property type="match status" value="1"/>
</dbReference>
<dbReference type="PROSITE" id="PS00041">
    <property type="entry name" value="HTH_ARAC_FAMILY_1"/>
    <property type="match status" value="1"/>
</dbReference>
<reference evidence="6" key="1">
    <citation type="submission" date="2016-10" db="EMBL/GenBank/DDBJ databases">
        <authorList>
            <person name="Varghese N."/>
            <person name="Submissions S."/>
        </authorList>
    </citation>
    <scope>NUCLEOTIDE SEQUENCE [LARGE SCALE GENOMIC DNA]</scope>
    <source>
        <strain evidence="6">DSM 17038</strain>
    </source>
</reference>
<keyword evidence="1" id="KW-0805">Transcription regulation</keyword>
<evidence type="ECO:0000259" key="4">
    <source>
        <dbReference type="PROSITE" id="PS01124"/>
    </source>
</evidence>
<proteinExistence type="predicted"/>
<dbReference type="AlphaFoldDB" id="A0A1I2USP2"/>
<dbReference type="InterPro" id="IPR037923">
    <property type="entry name" value="HTH-like"/>
</dbReference>
<evidence type="ECO:0000256" key="1">
    <source>
        <dbReference type="ARBA" id="ARBA00023015"/>
    </source>
</evidence>
<protein>
    <submittedName>
        <fullName evidence="5">AraC-type DNA-binding protein</fullName>
    </submittedName>
</protein>
<keyword evidence="6" id="KW-1185">Reference proteome</keyword>
<dbReference type="Pfam" id="PF12833">
    <property type="entry name" value="HTH_18"/>
    <property type="match status" value="1"/>
</dbReference>
<sequence>MRQINFTLAEKISFTAIEHTHAHNFGHLILPLQGTLFLRTNQQVMTVNDQHLLLLPPDCVHTYYAKERNEFLVLFIPGFMFSNNYNAGEARHLELDSRWHALRYLMLSECQGKKADTAAINHLLHYSFRVIRQNQESPSIRYIHEYYYVNISLEALAGLEHYNVSYYSQWFQKKMGVTPQTYIQQVRLNEAKRLLRETNFSILDIAQQVGYEYQASLTRLFKRFEGTTPCNYRRQFYK</sequence>
<dbReference type="Pfam" id="PF02311">
    <property type="entry name" value="AraC_binding"/>
    <property type="match status" value="1"/>
</dbReference>
<name>A0A1I2USP2_9FIRM</name>